<gene>
    <name evidence="1" type="ORF">LTRI10_LOCUS32822</name>
</gene>
<evidence type="ECO:0000313" key="2">
    <source>
        <dbReference type="Proteomes" id="UP001497516"/>
    </source>
</evidence>
<evidence type="ECO:0000313" key="1">
    <source>
        <dbReference type="EMBL" id="CAL1392154.1"/>
    </source>
</evidence>
<accession>A0AAV2F2A1</accession>
<sequence>MSAAAAATALSPTLRLSSPLQPSCCRALRLPAPPCPSHRSHRGLLLPPSRYHPLPVATLQSPFVSHHHCRHEVTASLMPPPFLIPDFFSISVIFHISDLAFLR</sequence>
<reference evidence="1 2" key="1">
    <citation type="submission" date="2024-04" db="EMBL/GenBank/DDBJ databases">
        <authorList>
            <person name="Fracassetti M."/>
        </authorList>
    </citation>
    <scope>NUCLEOTIDE SEQUENCE [LARGE SCALE GENOMIC DNA]</scope>
</reference>
<keyword evidence="2" id="KW-1185">Reference proteome</keyword>
<proteinExistence type="predicted"/>
<dbReference type="Proteomes" id="UP001497516">
    <property type="component" value="Chromosome 6"/>
</dbReference>
<name>A0AAV2F2A1_9ROSI</name>
<dbReference type="EMBL" id="OZ034819">
    <property type="protein sequence ID" value="CAL1392154.1"/>
    <property type="molecule type" value="Genomic_DNA"/>
</dbReference>
<protein>
    <submittedName>
        <fullName evidence="1">Uncharacterized protein</fullName>
    </submittedName>
</protein>
<organism evidence="1 2">
    <name type="scientific">Linum trigynum</name>
    <dbReference type="NCBI Taxonomy" id="586398"/>
    <lineage>
        <taxon>Eukaryota</taxon>
        <taxon>Viridiplantae</taxon>
        <taxon>Streptophyta</taxon>
        <taxon>Embryophyta</taxon>
        <taxon>Tracheophyta</taxon>
        <taxon>Spermatophyta</taxon>
        <taxon>Magnoliopsida</taxon>
        <taxon>eudicotyledons</taxon>
        <taxon>Gunneridae</taxon>
        <taxon>Pentapetalae</taxon>
        <taxon>rosids</taxon>
        <taxon>fabids</taxon>
        <taxon>Malpighiales</taxon>
        <taxon>Linaceae</taxon>
        <taxon>Linum</taxon>
    </lineage>
</organism>
<dbReference type="AlphaFoldDB" id="A0AAV2F2A1"/>